<evidence type="ECO:0000259" key="1">
    <source>
        <dbReference type="Pfam" id="PF13086"/>
    </source>
</evidence>
<dbReference type="EMBL" id="MPKY01000001">
    <property type="protein sequence ID" value="OJS98935.1"/>
    <property type="molecule type" value="Genomic_DNA"/>
</dbReference>
<dbReference type="Gene3D" id="3.40.50.300">
    <property type="entry name" value="P-loop containing nucleotide triphosphate hydrolases"/>
    <property type="match status" value="2"/>
</dbReference>
<dbReference type="CDD" id="cd18808">
    <property type="entry name" value="SF1_C_Upf1"/>
    <property type="match status" value="1"/>
</dbReference>
<evidence type="ECO:0008006" key="5">
    <source>
        <dbReference type="Google" id="ProtNLM"/>
    </source>
</evidence>
<organism evidence="3 4">
    <name type="scientific">Marinobacter nauticus</name>
    <name type="common">Marinobacter hydrocarbonoclasticus</name>
    <name type="synonym">Marinobacter aquaeolei</name>
    <dbReference type="NCBI Taxonomy" id="2743"/>
    <lineage>
        <taxon>Bacteria</taxon>
        <taxon>Pseudomonadati</taxon>
        <taxon>Pseudomonadota</taxon>
        <taxon>Gammaproteobacteria</taxon>
        <taxon>Pseudomonadales</taxon>
        <taxon>Marinobacteraceae</taxon>
        <taxon>Marinobacter</taxon>
    </lineage>
</organism>
<dbReference type="AlphaFoldDB" id="A0A1M2UUB2"/>
<gene>
    <name evidence="3" type="ORF">BEE62_01770</name>
</gene>
<dbReference type="Proteomes" id="UP000183986">
    <property type="component" value="Unassembled WGS sequence"/>
</dbReference>
<proteinExistence type="predicted"/>
<sequence length="1254" mass="142672">MDRSRGLIKYFRDCLSKEGFDQPLTDIFSGSHKDHVLSPGFYHPHSAWPEISQCTLEDLGLYRSKYDGLRHLARDEGKEDSVLMLGIFPVVITGKGESDIRAPLLIASVDNVLRRYARFPKLAQEPFDFELLRYNPEVVRALPFDLPELNWGAELSPLDAIQALLEAELGSRVEPGMLYRCTETNELQVSLFEGLFRFRFTWLAEAKESGWMDGTMLWLPNNPGGDLAIRDWNICYSRNVNIEPATRHVCSWRHHKNLTHKTLGFQHNAFEDLGSQLLLKGQDYQLMLGLYPITASIIDEGGQVQRIRAPLLLLPVDWSAEDLRFTSLLYDTPIPLDALEYNPALLELFEGPLPELDFSDDLRCFERVEEFLEQSLGAPELDRDKWTSKRVSAQLSRSGRALWGKFSIFWLSRRSRMERSVLHELSLLAESDMSLSPPLLQILGSEQQLPNHHQNVSTPNRLPSPLTEAQERALVNGGKELLSVINGPPGTGKTHTLACQAFDRVINGESVLIVCANDHAADVVRDKVTALFGASSGLVMRPGRGDYRKEFLEKLDQWLARGAGRADTSDEKLSTKLPDDEMLRQANKQFLKALERAEKGGLSVRGLRAWLNRKRVVRGDLLSRFWEELLCQQTQHQQATTQFLENSLNTRLSSLLSEQRGELGELSKVARSRSSYHRNRYMESVNWFLMTRLLPVWIVSAGSLSETVPLIKGLFHLVIIDEATQCNLPLAMPALQRGERAAVVGDPQQLRHFSFVSREWQRQKAIEHEVNNSGIDLDYRSRSLLDYSMAALKRQDAVAFLDEHFRSHPSLIGFSNDRYYNSRIQILTHHKSELVEQPFRHIDCGLAVENKLNLAEVDAVMRELMSLLDTYADEEVYPSIGVMAMQRRAALELEKRILQEVSLEKISRFRLRVATPFGFQGEERDIILMATCLWPEQSDSARRFMGRDDVLNVAVTRARHQQILFYPKAVLAEPGQSAMHEYLRYAQRVEHARLPDQAAPTDTVRRELREWLAGLGVKSRSDYHFAGQCIDLMAFVATNRVAIDIVGSEAGSGVERAWDANRYRLLERAGMRLYPLAAAQWHRRKNDVKEELRNYLGLTDQTLDPISVPHLDADLYQRLQGLPPLLNHEIEGGLPALYKELSKNNNLASFWIQQHFQPGELSFQRYEASREALFTAAEAELSGLCLLMESARDMDGLDILAPEIRRRYQGCRDAVTALSQLVTRLAALRNNAQLDHALADVGRLTERVALYERE</sequence>
<evidence type="ECO:0000313" key="3">
    <source>
        <dbReference type="EMBL" id="OJS98935.1"/>
    </source>
</evidence>
<dbReference type="Pfam" id="PF13086">
    <property type="entry name" value="AAA_11"/>
    <property type="match status" value="1"/>
</dbReference>
<dbReference type="InterPro" id="IPR027417">
    <property type="entry name" value="P-loop_NTPase"/>
</dbReference>
<keyword evidence="4" id="KW-1185">Reference proteome</keyword>
<feature type="domain" description="DNA2/NAM7 helicase-like C-terminal" evidence="2">
    <location>
        <begin position="782"/>
        <end position="964"/>
    </location>
</feature>
<dbReference type="InterPro" id="IPR041679">
    <property type="entry name" value="DNA2/NAM7-like_C"/>
</dbReference>
<dbReference type="GO" id="GO:0004386">
    <property type="term" value="F:helicase activity"/>
    <property type="evidence" value="ECO:0007669"/>
    <property type="project" value="InterPro"/>
</dbReference>
<name>A0A1M2UUB2_MARNT</name>
<protein>
    <recommendedName>
        <fullName evidence="5">AAA domain-containing protein</fullName>
    </recommendedName>
</protein>
<dbReference type="InterPro" id="IPR047187">
    <property type="entry name" value="SF1_C_Upf1"/>
</dbReference>
<dbReference type="Pfam" id="PF13087">
    <property type="entry name" value="AAA_12"/>
    <property type="match status" value="1"/>
</dbReference>
<accession>A0A1M2UUB2</accession>
<evidence type="ECO:0000259" key="2">
    <source>
        <dbReference type="Pfam" id="PF13087"/>
    </source>
</evidence>
<comment type="caution">
    <text evidence="3">The sequence shown here is derived from an EMBL/GenBank/DDBJ whole genome shotgun (WGS) entry which is preliminary data.</text>
</comment>
<dbReference type="InterPro" id="IPR041677">
    <property type="entry name" value="DNA2/NAM7_AAA_11"/>
</dbReference>
<dbReference type="PANTHER" id="PTHR10887">
    <property type="entry name" value="DNA2/NAM7 HELICASE FAMILY"/>
    <property type="match status" value="1"/>
</dbReference>
<dbReference type="PANTHER" id="PTHR10887:SF495">
    <property type="entry name" value="HELICASE SENATAXIN ISOFORM X1-RELATED"/>
    <property type="match status" value="1"/>
</dbReference>
<dbReference type="RefSeq" id="WP_072676036.1">
    <property type="nucleotide sequence ID" value="NZ_MPKY01000001.1"/>
</dbReference>
<dbReference type="SUPFAM" id="SSF52540">
    <property type="entry name" value="P-loop containing nucleoside triphosphate hydrolases"/>
    <property type="match status" value="1"/>
</dbReference>
<feature type="domain" description="DNA2/NAM7 helicase helicase" evidence="1">
    <location>
        <begin position="478"/>
        <end position="751"/>
    </location>
</feature>
<evidence type="ECO:0000313" key="4">
    <source>
        <dbReference type="Proteomes" id="UP000183986"/>
    </source>
</evidence>
<dbReference type="InterPro" id="IPR045055">
    <property type="entry name" value="DNA2/NAM7-like"/>
</dbReference>
<reference evidence="3" key="1">
    <citation type="submission" date="2016-11" db="EMBL/GenBank/DDBJ databases">
        <title>Draft Genome Sequence of Marinobacter hydrocarbonoclasticus strain STW2, a polyaromatic aromatic hydrocarbon degrading and denitrifying bacterium from rhizosphere of Seagrass Enhalus acodoides.</title>
        <authorList>
            <person name="Ling J."/>
            <person name="Dong J."/>
        </authorList>
    </citation>
    <scope>NUCLEOTIDE SEQUENCE [LARGE SCALE GENOMIC DNA]</scope>
    <source>
        <strain evidence="3">STW2</strain>
    </source>
</reference>